<keyword evidence="3 6" id="KW-0812">Transmembrane</keyword>
<gene>
    <name evidence="8" type="ORF">CTI12_AA333530</name>
</gene>
<sequence length="204" mass="22230">MVLVKLAPFPLSKKQVESAMAMRSLQPQIKAIQARYACDQERLKLETARLCKLVWINPLAEPSQMLQMRLMAEGFFAGPATVTARQSGSGYLGSFLSSGAGPNLKQLAQACYSVHDNRDGHISSNQEASYSLRLCHNGLTPEVLKPRCHGHGQLRGLFLTGIISSDMGLGELKKSGYDDIRGLQENLAESPAQLLLEAASKKFA</sequence>
<dbReference type="GO" id="GO:0032977">
    <property type="term" value="F:membrane insertase activity"/>
    <property type="evidence" value="ECO:0007669"/>
    <property type="project" value="InterPro"/>
</dbReference>
<comment type="subcellular location">
    <subcellularLocation>
        <location evidence="1 6">Membrane</location>
        <topology evidence="1 6">Multi-pass membrane protein</topology>
    </subcellularLocation>
</comment>
<evidence type="ECO:0000259" key="7">
    <source>
        <dbReference type="Pfam" id="PF02096"/>
    </source>
</evidence>
<dbReference type="GO" id="GO:0009535">
    <property type="term" value="C:chloroplast thylakoid membrane"/>
    <property type="evidence" value="ECO:0007669"/>
    <property type="project" value="TreeGrafter"/>
</dbReference>
<keyword evidence="5" id="KW-0472">Membrane</keyword>
<evidence type="ECO:0000256" key="4">
    <source>
        <dbReference type="ARBA" id="ARBA00022989"/>
    </source>
</evidence>
<evidence type="ECO:0000256" key="3">
    <source>
        <dbReference type="ARBA" id="ARBA00022692"/>
    </source>
</evidence>
<evidence type="ECO:0000256" key="5">
    <source>
        <dbReference type="ARBA" id="ARBA00023136"/>
    </source>
</evidence>
<comment type="caution">
    <text evidence="8">The sequence shown here is derived from an EMBL/GenBank/DDBJ whole genome shotgun (WGS) entry which is preliminary data.</text>
</comment>
<dbReference type="InterPro" id="IPR001708">
    <property type="entry name" value="YidC/ALB3/OXA1/COX18"/>
</dbReference>
<accession>A0A2U1MWQ0</accession>
<dbReference type="GO" id="GO:0072598">
    <property type="term" value="P:protein localization to chloroplast"/>
    <property type="evidence" value="ECO:0007669"/>
    <property type="project" value="TreeGrafter"/>
</dbReference>
<evidence type="ECO:0000313" key="8">
    <source>
        <dbReference type="EMBL" id="PWA65705.1"/>
    </source>
</evidence>
<dbReference type="InterPro" id="IPR028055">
    <property type="entry name" value="YidC/Oxa/ALB_C"/>
</dbReference>
<keyword evidence="9" id="KW-1185">Reference proteome</keyword>
<dbReference type="Pfam" id="PF02096">
    <property type="entry name" value="60KD_IMP"/>
    <property type="match status" value="1"/>
</dbReference>
<comment type="similarity">
    <text evidence="2">Belongs to the OXA1/ALB3/YidC (TC 2.A.9.2) family.</text>
</comment>
<evidence type="ECO:0000256" key="6">
    <source>
        <dbReference type="RuleBase" id="RU003945"/>
    </source>
</evidence>
<dbReference type="GO" id="GO:0010027">
    <property type="term" value="P:thylakoid membrane organization"/>
    <property type="evidence" value="ECO:0007669"/>
    <property type="project" value="TreeGrafter"/>
</dbReference>
<evidence type="ECO:0000256" key="1">
    <source>
        <dbReference type="ARBA" id="ARBA00004141"/>
    </source>
</evidence>
<dbReference type="PANTHER" id="PTHR12428:SF14">
    <property type="entry name" value="ALBINO3-LIKE PROTEIN 1, CHLOROPLASTIC"/>
    <property type="match status" value="1"/>
</dbReference>
<proteinExistence type="inferred from homology"/>
<reference evidence="8 9" key="1">
    <citation type="journal article" date="2018" name="Mol. Plant">
        <title>The genome of Artemisia annua provides insight into the evolution of Asteraceae family and artemisinin biosynthesis.</title>
        <authorList>
            <person name="Shen Q."/>
            <person name="Zhang L."/>
            <person name="Liao Z."/>
            <person name="Wang S."/>
            <person name="Yan T."/>
            <person name="Shi P."/>
            <person name="Liu M."/>
            <person name="Fu X."/>
            <person name="Pan Q."/>
            <person name="Wang Y."/>
            <person name="Lv Z."/>
            <person name="Lu X."/>
            <person name="Zhang F."/>
            <person name="Jiang W."/>
            <person name="Ma Y."/>
            <person name="Chen M."/>
            <person name="Hao X."/>
            <person name="Li L."/>
            <person name="Tang Y."/>
            <person name="Lv G."/>
            <person name="Zhou Y."/>
            <person name="Sun X."/>
            <person name="Brodelius P.E."/>
            <person name="Rose J.K.C."/>
            <person name="Tang K."/>
        </authorList>
    </citation>
    <scope>NUCLEOTIDE SEQUENCE [LARGE SCALE GENOMIC DNA]</scope>
    <source>
        <strain evidence="9">cv. Huhao1</strain>
        <tissue evidence="8">Leaf</tissue>
    </source>
</reference>
<feature type="domain" description="Membrane insertase YidC/Oxa/ALB C-terminal" evidence="7">
    <location>
        <begin position="2"/>
        <end position="61"/>
    </location>
</feature>
<dbReference type="GO" id="GO:0051205">
    <property type="term" value="P:protein insertion into membrane"/>
    <property type="evidence" value="ECO:0007669"/>
    <property type="project" value="TreeGrafter"/>
</dbReference>
<keyword evidence="4" id="KW-1133">Transmembrane helix</keyword>
<dbReference type="Proteomes" id="UP000245207">
    <property type="component" value="Unassembled WGS sequence"/>
</dbReference>
<dbReference type="EMBL" id="PKPP01004171">
    <property type="protein sequence ID" value="PWA65705.1"/>
    <property type="molecule type" value="Genomic_DNA"/>
</dbReference>
<protein>
    <submittedName>
        <fullName evidence="8">OxaA/YidC-like membrane insertion protein</fullName>
    </submittedName>
</protein>
<dbReference type="PANTHER" id="PTHR12428">
    <property type="entry name" value="OXA1"/>
    <property type="match status" value="1"/>
</dbReference>
<name>A0A2U1MWQ0_ARTAN</name>
<comment type="similarity">
    <text evidence="6">Belongs to the OXA1/ALB3/YidC family.</text>
</comment>
<dbReference type="AlphaFoldDB" id="A0A2U1MWQ0"/>
<dbReference type="OrthoDB" id="2148490at2759"/>
<evidence type="ECO:0000256" key="2">
    <source>
        <dbReference type="ARBA" id="ARBA00010583"/>
    </source>
</evidence>
<organism evidence="8 9">
    <name type="scientific">Artemisia annua</name>
    <name type="common">Sweet wormwood</name>
    <dbReference type="NCBI Taxonomy" id="35608"/>
    <lineage>
        <taxon>Eukaryota</taxon>
        <taxon>Viridiplantae</taxon>
        <taxon>Streptophyta</taxon>
        <taxon>Embryophyta</taxon>
        <taxon>Tracheophyta</taxon>
        <taxon>Spermatophyta</taxon>
        <taxon>Magnoliopsida</taxon>
        <taxon>eudicotyledons</taxon>
        <taxon>Gunneridae</taxon>
        <taxon>Pentapetalae</taxon>
        <taxon>asterids</taxon>
        <taxon>campanulids</taxon>
        <taxon>Asterales</taxon>
        <taxon>Asteraceae</taxon>
        <taxon>Asteroideae</taxon>
        <taxon>Anthemideae</taxon>
        <taxon>Artemisiinae</taxon>
        <taxon>Artemisia</taxon>
    </lineage>
</organism>
<dbReference type="STRING" id="35608.A0A2U1MWQ0"/>
<evidence type="ECO:0000313" key="9">
    <source>
        <dbReference type="Proteomes" id="UP000245207"/>
    </source>
</evidence>